<evidence type="ECO:0000313" key="2">
    <source>
        <dbReference type="EMBL" id="OGG02955.1"/>
    </source>
</evidence>
<organism evidence="2 3">
    <name type="scientific">Candidatus Gottesmanbacteria bacterium RBG_16_37_8</name>
    <dbReference type="NCBI Taxonomy" id="1798371"/>
    <lineage>
        <taxon>Bacteria</taxon>
        <taxon>Candidatus Gottesmaniibacteriota</taxon>
    </lineage>
</organism>
<sequence length="148" mass="16547">MINNLRVVVDTNVLVSGLLGIKNSPSSQILNAVRSQKIILVSSPVILEEVEKVIGRERIAKLTKMSKKEQKEFINELIERIDITAGKQLTQIISRDVKDDKFLAAAFEAKADYLITGDKDLLVLKKFRGTKIIKPRKFITILSAILSS</sequence>
<dbReference type="SUPFAM" id="SSF88723">
    <property type="entry name" value="PIN domain-like"/>
    <property type="match status" value="1"/>
</dbReference>
<dbReference type="InterPro" id="IPR002850">
    <property type="entry name" value="PIN_toxin-like"/>
</dbReference>
<comment type="caution">
    <text evidence="2">The sequence shown here is derived from an EMBL/GenBank/DDBJ whole genome shotgun (WGS) entry which is preliminary data.</text>
</comment>
<dbReference type="InterPro" id="IPR002716">
    <property type="entry name" value="PIN_dom"/>
</dbReference>
<name>A0A1F5YS65_9BACT</name>
<dbReference type="EMBL" id="MFJA01000045">
    <property type="protein sequence ID" value="OGG02955.1"/>
    <property type="molecule type" value="Genomic_DNA"/>
</dbReference>
<dbReference type="InterPro" id="IPR029060">
    <property type="entry name" value="PIN-like_dom_sf"/>
</dbReference>
<protein>
    <submittedName>
        <fullName evidence="2">Putative toxin-antitoxin system toxin component, PIN family</fullName>
    </submittedName>
</protein>
<dbReference type="Gene3D" id="3.40.50.1010">
    <property type="entry name" value="5'-nuclease"/>
    <property type="match status" value="1"/>
</dbReference>
<accession>A0A1F5YS65</accession>
<reference evidence="2 3" key="1">
    <citation type="journal article" date="2016" name="Nat. Commun.">
        <title>Thousands of microbial genomes shed light on interconnected biogeochemical processes in an aquifer system.</title>
        <authorList>
            <person name="Anantharaman K."/>
            <person name="Brown C.T."/>
            <person name="Hug L.A."/>
            <person name="Sharon I."/>
            <person name="Castelle C.J."/>
            <person name="Probst A.J."/>
            <person name="Thomas B.C."/>
            <person name="Singh A."/>
            <person name="Wilkins M.J."/>
            <person name="Karaoz U."/>
            <person name="Brodie E.L."/>
            <person name="Williams K.H."/>
            <person name="Hubbard S.S."/>
            <person name="Banfield J.F."/>
        </authorList>
    </citation>
    <scope>NUCLEOTIDE SEQUENCE [LARGE SCALE GENOMIC DNA]</scope>
</reference>
<dbReference type="PANTHER" id="PTHR34610:SF3">
    <property type="entry name" value="SSL7007 PROTEIN"/>
    <property type="match status" value="1"/>
</dbReference>
<dbReference type="AlphaFoldDB" id="A0A1F5YS65"/>
<dbReference type="SMART" id="SM00670">
    <property type="entry name" value="PINc"/>
    <property type="match status" value="1"/>
</dbReference>
<dbReference type="PANTHER" id="PTHR34610">
    <property type="entry name" value="SSL7007 PROTEIN"/>
    <property type="match status" value="1"/>
</dbReference>
<evidence type="ECO:0000313" key="3">
    <source>
        <dbReference type="Proteomes" id="UP000176665"/>
    </source>
</evidence>
<dbReference type="NCBIfam" id="TIGR00305">
    <property type="entry name" value="putative toxin-antitoxin system toxin component, PIN family"/>
    <property type="match status" value="1"/>
</dbReference>
<evidence type="ECO:0000259" key="1">
    <source>
        <dbReference type="SMART" id="SM00670"/>
    </source>
</evidence>
<proteinExistence type="predicted"/>
<dbReference type="Proteomes" id="UP000176665">
    <property type="component" value="Unassembled WGS sequence"/>
</dbReference>
<feature type="domain" description="PIN" evidence="1">
    <location>
        <begin position="5"/>
        <end position="123"/>
    </location>
</feature>
<dbReference type="Pfam" id="PF13470">
    <property type="entry name" value="PIN_3"/>
    <property type="match status" value="1"/>
</dbReference>
<gene>
    <name evidence="2" type="ORF">A2W14_02165</name>
</gene>